<evidence type="ECO:0000313" key="1">
    <source>
        <dbReference type="EMBL" id="MBD2343433.1"/>
    </source>
</evidence>
<accession>A0ABR8CKS1</accession>
<gene>
    <name evidence="1" type="ORF">H6G18_04630</name>
</gene>
<name>A0ABR8CKS1_9NOST</name>
<dbReference type="InterPro" id="IPR035943">
    <property type="entry name" value="XisI-like_sf"/>
</dbReference>
<protein>
    <submittedName>
        <fullName evidence="1">XisI protein</fullName>
    </submittedName>
</protein>
<organism evidence="1 2">
    <name type="scientific">Anabaena subtropica FACHB-260</name>
    <dbReference type="NCBI Taxonomy" id="2692884"/>
    <lineage>
        <taxon>Bacteria</taxon>
        <taxon>Bacillati</taxon>
        <taxon>Cyanobacteriota</taxon>
        <taxon>Cyanophyceae</taxon>
        <taxon>Nostocales</taxon>
        <taxon>Nostocaceae</taxon>
        <taxon>Anabaena</taxon>
    </lineage>
</organism>
<keyword evidence="2" id="KW-1185">Reference proteome</keyword>
<dbReference type="Proteomes" id="UP000607281">
    <property type="component" value="Unassembled WGS sequence"/>
</dbReference>
<dbReference type="Gene3D" id="3.30.310.110">
    <property type="entry name" value="XisI-like"/>
    <property type="match status" value="1"/>
</dbReference>
<sequence>MIVKLTVGCVIAQRNAPSIANQLVELGVPKTDIVLGFKSP</sequence>
<dbReference type="EMBL" id="JACJRF010000005">
    <property type="protein sequence ID" value="MBD2343433.1"/>
    <property type="molecule type" value="Genomic_DNA"/>
</dbReference>
<proteinExistence type="predicted"/>
<reference evidence="1 2" key="1">
    <citation type="journal article" date="2020" name="ISME J.">
        <title>Comparative genomics reveals insights into cyanobacterial evolution and habitat adaptation.</title>
        <authorList>
            <person name="Chen M.Y."/>
            <person name="Teng W.K."/>
            <person name="Zhao L."/>
            <person name="Hu C.X."/>
            <person name="Zhou Y.K."/>
            <person name="Han B.P."/>
            <person name="Song L.R."/>
            <person name="Shu W.S."/>
        </authorList>
    </citation>
    <scope>NUCLEOTIDE SEQUENCE [LARGE SCALE GENOMIC DNA]</scope>
    <source>
        <strain evidence="1 2">FACHB-260</strain>
    </source>
</reference>
<dbReference type="Pfam" id="PF08869">
    <property type="entry name" value="XisI"/>
    <property type="match status" value="1"/>
</dbReference>
<comment type="caution">
    <text evidence="1">The sequence shown here is derived from an EMBL/GenBank/DDBJ whole genome shotgun (WGS) entry which is preliminary data.</text>
</comment>
<dbReference type="SUPFAM" id="SSF143847">
    <property type="entry name" value="XisI-like"/>
    <property type="match status" value="1"/>
</dbReference>
<evidence type="ECO:0000313" key="2">
    <source>
        <dbReference type="Proteomes" id="UP000607281"/>
    </source>
</evidence>
<dbReference type="InterPro" id="IPR014968">
    <property type="entry name" value="XisI"/>
</dbReference>